<dbReference type="RefSeq" id="WP_347436741.1">
    <property type="nucleotide sequence ID" value="NZ_CP089291.1"/>
</dbReference>
<dbReference type="PIRSF" id="PIRSF000408">
    <property type="entry name" value="Alkyltransferas_AdaA"/>
    <property type="match status" value="1"/>
</dbReference>
<dbReference type="InterPro" id="IPR004026">
    <property type="entry name" value="Ada_DNA_repair_Zn-bd"/>
</dbReference>
<evidence type="ECO:0000256" key="4">
    <source>
        <dbReference type="ARBA" id="ARBA00023125"/>
    </source>
</evidence>
<name>A0ABY4CLK1_9BACL</name>
<keyword evidence="9" id="KW-1185">Reference proteome</keyword>
<evidence type="ECO:0000313" key="9">
    <source>
        <dbReference type="Proteomes" id="UP000830167"/>
    </source>
</evidence>
<keyword evidence="2" id="KW-0808">Transferase</keyword>
<dbReference type="Pfam" id="PF12833">
    <property type="entry name" value="HTH_18"/>
    <property type="match status" value="1"/>
</dbReference>
<dbReference type="PANTHER" id="PTHR43280">
    <property type="entry name" value="ARAC-FAMILY TRANSCRIPTIONAL REGULATOR"/>
    <property type="match status" value="1"/>
</dbReference>
<evidence type="ECO:0000256" key="6">
    <source>
        <dbReference type="ARBA" id="ARBA00023163"/>
    </source>
</evidence>
<feature type="domain" description="HTH araC/xylS-type" evidence="7">
    <location>
        <begin position="80"/>
        <end position="179"/>
    </location>
</feature>
<dbReference type="SUPFAM" id="SSF57884">
    <property type="entry name" value="Ada DNA repair protein, N-terminal domain (N-Ada 10)"/>
    <property type="match status" value="1"/>
</dbReference>
<dbReference type="PANTHER" id="PTHR43280:SF28">
    <property type="entry name" value="HTH-TYPE TRANSCRIPTIONAL ACTIVATOR RHAS"/>
    <property type="match status" value="1"/>
</dbReference>
<dbReference type="PROSITE" id="PS01124">
    <property type="entry name" value="HTH_ARAC_FAMILY_2"/>
    <property type="match status" value="1"/>
</dbReference>
<evidence type="ECO:0000256" key="5">
    <source>
        <dbReference type="ARBA" id="ARBA00023159"/>
    </source>
</evidence>
<dbReference type="Proteomes" id="UP000830167">
    <property type="component" value="Chromosome"/>
</dbReference>
<keyword evidence="2" id="KW-0489">Methyltransferase</keyword>
<dbReference type="Gene3D" id="3.40.10.10">
    <property type="entry name" value="DNA Methylphosphotriester Repair Domain"/>
    <property type="match status" value="1"/>
</dbReference>
<sequence>MDKALWRAIINCDTTFDGEYYYAVKTTGIFCRPSCRSRTPRPENVLIFNSVNEAKAAGFRPCKRCRPDESPLGPDATLVEHAKSIIELRYHEPLTLNTLAQNLKISPYHLHRVFKRLTGFTLAECIFQRRIHAAEEALRTEPFRTVTEIALAVGFRSLSHFSTVFRKTLMQSPSDYRTLHMTGQEPAKEAKQ</sequence>
<dbReference type="Gene3D" id="1.10.10.60">
    <property type="entry name" value="Homeodomain-like"/>
    <property type="match status" value="2"/>
</dbReference>
<dbReference type="SUPFAM" id="SSF46689">
    <property type="entry name" value="Homeodomain-like"/>
    <property type="match status" value="2"/>
</dbReference>
<evidence type="ECO:0000256" key="3">
    <source>
        <dbReference type="ARBA" id="ARBA00023015"/>
    </source>
</evidence>
<keyword evidence="4" id="KW-0238">DNA-binding</keyword>
<dbReference type="InterPro" id="IPR035451">
    <property type="entry name" value="Ada-like_dom_sf"/>
</dbReference>
<proteinExistence type="predicted"/>
<dbReference type="InterPro" id="IPR009057">
    <property type="entry name" value="Homeodomain-like_sf"/>
</dbReference>
<dbReference type="PRINTS" id="PR00032">
    <property type="entry name" value="HTHARAC"/>
</dbReference>
<gene>
    <name evidence="8" type="ORF">LSG31_19620</name>
</gene>
<comment type="cofactor">
    <cofactor evidence="1">
        <name>Zn(2+)</name>
        <dbReference type="ChEBI" id="CHEBI:29105"/>
    </cofactor>
</comment>
<evidence type="ECO:0000256" key="1">
    <source>
        <dbReference type="ARBA" id="ARBA00001947"/>
    </source>
</evidence>
<reference evidence="8" key="1">
    <citation type="submission" date="2021-12" db="EMBL/GenBank/DDBJ databases">
        <title>Alicyclobacillaceae gen. nov., sp. nov., isolated from chalcocite enrichment system.</title>
        <authorList>
            <person name="Jiang Z."/>
        </authorList>
    </citation>
    <scope>NUCLEOTIDE SEQUENCE</scope>
    <source>
        <strain evidence="8">MYW30-H2</strain>
    </source>
</reference>
<evidence type="ECO:0000256" key="2">
    <source>
        <dbReference type="ARBA" id="ARBA00022603"/>
    </source>
</evidence>
<dbReference type="Pfam" id="PF02805">
    <property type="entry name" value="Ada_Zn_binding"/>
    <property type="match status" value="1"/>
</dbReference>
<organism evidence="8 9">
    <name type="scientific">Fodinisporobacter ferrooxydans</name>
    <dbReference type="NCBI Taxonomy" id="2901836"/>
    <lineage>
        <taxon>Bacteria</taxon>
        <taxon>Bacillati</taxon>
        <taxon>Bacillota</taxon>
        <taxon>Bacilli</taxon>
        <taxon>Bacillales</taxon>
        <taxon>Alicyclobacillaceae</taxon>
        <taxon>Fodinisporobacter</taxon>
    </lineage>
</organism>
<keyword evidence="5" id="KW-0010">Activator</keyword>
<evidence type="ECO:0000259" key="7">
    <source>
        <dbReference type="PROSITE" id="PS01124"/>
    </source>
</evidence>
<keyword evidence="6" id="KW-0804">Transcription</keyword>
<dbReference type="SMART" id="SM00342">
    <property type="entry name" value="HTH_ARAC"/>
    <property type="match status" value="1"/>
</dbReference>
<dbReference type="InterPro" id="IPR016220">
    <property type="entry name" value="Me-P-triester_DNA_alkyl-Trfase"/>
</dbReference>
<dbReference type="InterPro" id="IPR020449">
    <property type="entry name" value="Tscrpt_reg_AraC-type_HTH"/>
</dbReference>
<dbReference type="EMBL" id="CP089291">
    <property type="protein sequence ID" value="UOF90048.1"/>
    <property type="molecule type" value="Genomic_DNA"/>
</dbReference>
<accession>A0ABY4CLK1</accession>
<protein>
    <submittedName>
        <fullName evidence="8">Bifunctional transcriptional activator/DNA repair enzyme AdaA</fullName>
    </submittedName>
</protein>
<keyword evidence="3" id="KW-0805">Transcription regulation</keyword>
<dbReference type="InterPro" id="IPR018060">
    <property type="entry name" value="HTH_AraC"/>
</dbReference>
<evidence type="ECO:0000313" key="8">
    <source>
        <dbReference type="EMBL" id="UOF90048.1"/>
    </source>
</evidence>